<dbReference type="Pfam" id="PF03466">
    <property type="entry name" value="LysR_substrate"/>
    <property type="match status" value="1"/>
</dbReference>
<dbReference type="RefSeq" id="WP_188578947.1">
    <property type="nucleotide sequence ID" value="NZ_BMCT01000003.1"/>
</dbReference>
<evidence type="ECO:0000256" key="3">
    <source>
        <dbReference type="ARBA" id="ARBA00023125"/>
    </source>
</evidence>
<dbReference type="SUPFAM" id="SSF53850">
    <property type="entry name" value="Periplasmic binding protein-like II"/>
    <property type="match status" value="1"/>
</dbReference>
<dbReference type="FunFam" id="1.10.10.10:FF:000001">
    <property type="entry name" value="LysR family transcriptional regulator"/>
    <property type="match status" value="1"/>
</dbReference>
<dbReference type="GO" id="GO:0006351">
    <property type="term" value="P:DNA-templated transcription"/>
    <property type="evidence" value="ECO:0007669"/>
    <property type="project" value="TreeGrafter"/>
</dbReference>
<dbReference type="InterPro" id="IPR036390">
    <property type="entry name" value="WH_DNA-bd_sf"/>
</dbReference>
<evidence type="ECO:0000313" key="7">
    <source>
        <dbReference type="Proteomes" id="UP000606044"/>
    </source>
</evidence>
<dbReference type="PROSITE" id="PS50931">
    <property type="entry name" value="HTH_LYSR"/>
    <property type="match status" value="1"/>
</dbReference>
<comment type="caution">
    <text evidence="6">The sequence shown here is derived from an EMBL/GenBank/DDBJ whole genome shotgun (WGS) entry which is preliminary data.</text>
</comment>
<comment type="similarity">
    <text evidence="1">Belongs to the LysR transcriptional regulatory family.</text>
</comment>
<gene>
    <name evidence="6" type="ORF">GCM10007301_24760</name>
</gene>
<evidence type="ECO:0000256" key="4">
    <source>
        <dbReference type="ARBA" id="ARBA00023163"/>
    </source>
</evidence>
<evidence type="ECO:0000259" key="5">
    <source>
        <dbReference type="PROSITE" id="PS50931"/>
    </source>
</evidence>
<name>A0A917BYZ7_9HYPH</name>
<dbReference type="AlphaFoldDB" id="A0A917BYZ7"/>
<feature type="domain" description="HTH lysR-type" evidence="5">
    <location>
        <begin position="3"/>
        <end position="60"/>
    </location>
</feature>
<dbReference type="SUPFAM" id="SSF46785">
    <property type="entry name" value="Winged helix' DNA-binding domain"/>
    <property type="match status" value="1"/>
</dbReference>
<accession>A0A917BYZ7</accession>
<dbReference type="Gene3D" id="3.40.190.290">
    <property type="match status" value="1"/>
</dbReference>
<dbReference type="Gene3D" id="1.10.10.10">
    <property type="entry name" value="Winged helix-like DNA-binding domain superfamily/Winged helix DNA-binding domain"/>
    <property type="match status" value="1"/>
</dbReference>
<organism evidence="6 7">
    <name type="scientific">Azorhizobium oxalatiphilum</name>
    <dbReference type="NCBI Taxonomy" id="980631"/>
    <lineage>
        <taxon>Bacteria</taxon>
        <taxon>Pseudomonadati</taxon>
        <taxon>Pseudomonadota</taxon>
        <taxon>Alphaproteobacteria</taxon>
        <taxon>Hyphomicrobiales</taxon>
        <taxon>Xanthobacteraceae</taxon>
        <taxon>Azorhizobium</taxon>
    </lineage>
</organism>
<dbReference type="Proteomes" id="UP000606044">
    <property type="component" value="Unassembled WGS sequence"/>
</dbReference>
<sequence>MVPDLNALSAFVLVAQEKSFRAAADRLGVTRSAVSQTIRKLEEALSLRLVERTTRSVRLTEAGERLYADVVPAIADVGAALTATEALRGRPGGQLRLAVSSIAESFLSGPVLAAFAEAFPDIQLDITVTDEEFDIVAEGYDAGVRLGEVIAQDMVAVPVFGPERQLAVCAPSYLARAGAPAHPRELSAHRCIGWRPAPYTAPYRWEFGEGGLEFSVDVEPEITTNDMQLMIRLAVAGAGISFGMEETFRPALRRGELVALLEDYCPYFPGFFLYYPSRRLMAPKLRALVDHLAVQRRRGTAA</sequence>
<dbReference type="PRINTS" id="PR00039">
    <property type="entry name" value="HTHLYSR"/>
</dbReference>
<reference evidence="6" key="2">
    <citation type="submission" date="2020-09" db="EMBL/GenBank/DDBJ databases">
        <authorList>
            <person name="Sun Q."/>
            <person name="Sedlacek I."/>
        </authorList>
    </citation>
    <scope>NUCLEOTIDE SEQUENCE</scope>
    <source>
        <strain evidence="6">CCM 7897</strain>
    </source>
</reference>
<dbReference type="EMBL" id="BMCT01000003">
    <property type="protein sequence ID" value="GGF63995.1"/>
    <property type="molecule type" value="Genomic_DNA"/>
</dbReference>
<dbReference type="Pfam" id="PF00126">
    <property type="entry name" value="HTH_1"/>
    <property type="match status" value="1"/>
</dbReference>
<keyword evidence="7" id="KW-1185">Reference proteome</keyword>
<dbReference type="PANTHER" id="PTHR30537:SF1">
    <property type="entry name" value="HTH-TYPE TRANSCRIPTIONAL REGULATOR PGRR"/>
    <property type="match status" value="1"/>
</dbReference>
<evidence type="ECO:0000256" key="1">
    <source>
        <dbReference type="ARBA" id="ARBA00009437"/>
    </source>
</evidence>
<dbReference type="InterPro" id="IPR000847">
    <property type="entry name" value="LysR_HTH_N"/>
</dbReference>
<protein>
    <submittedName>
        <fullName evidence="6">LysR family transcriptional regulator</fullName>
    </submittedName>
</protein>
<dbReference type="CDD" id="cd08474">
    <property type="entry name" value="PBP2_CrgA_like_5"/>
    <property type="match status" value="1"/>
</dbReference>
<evidence type="ECO:0000313" key="6">
    <source>
        <dbReference type="EMBL" id="GGF63995.1"/>
    </source>
</evidence>
<dbReference type="InterPro" id="IPR036388">
    <property type="entry name" value="WH-like_DNA-bd_sf"/>
</dbReference>
<proteinExistence type="inferred from homology"/>
<dbReference type="InterPro" id="IPR058163">
    <property type="entry name" value="LysR-type_TF_proteobact-type"/>
</dbReference>
<reference evidence="6" key="1">
    <citation type="journal article" date="2014" name="Int. J. Syst. Evol. Microbiol.">
        <title>Complete genome sequence of Corynebacterium casei LMG S-19264T (=DSM 44701T), isolated from a smear-ripened cheese.</title>
        <authorList>
            <consortium name="US DOE Joint Genome Institute (JGI-PGF)"/>
            <person name="Walter F."/>
            <person name="Albersmeier A."/>
            <person name="Kalinowski J."/>
            <person name="Ruckert C."/>
        </authorList>
    </citation>
    <scope>NUCLEOTIDE SEQUENCE</scope>
    <source>
        <strain evidence="6">CCM 7897</strain>
    </source>
</reference>
<dbReference type="InterPro" id="IPR005119">
    <property type="entry name" value="LysR_subst-bd"/>
</dbReference>
<evidence type="ECO:0000256" key="2">
    <source>
        <dbReference type="ARBA" id="ARBA00023015"/>
    </source>
</evidence>
<dbReference type="PANTHER" id="PTHR30537">
    <property type="entry name" value="HTH-TYPE TRANSCRIPTIONAL REGULATOR"/>
    <property type="match status" value="1"/>
</dbReference>
<dbReference type="GO" id="GO:0043565">
    <property type="term" value="F:sequence-specific DNA binding"/>
    <property type="evidence" value="ECO:0007669"/>
    <property type="project" value="TreeGrafter"/>
</dbReference>
<keyword evidence="3" id="KW-0238">DNA-binding</keyword>
<keyword evidence="4" id="KW-0804">Transcription</keyword>
<keyword evidence="2" id="KW-0805">Transcription regulation</keyword>
<dbReference type="GO" id="GO:0003700">
    <property type="term" value="F:DNA-binding transcription factor activity"/>
    <property type="evidence" value="ECO:0007669"/>
    <property type="project" value="InterPro"/>
</dbReference>